<feature type="compositionally biased region" description="Polar residues" evidence="5">
    <location>
        <begin position="610"/>
        <end position="626"/>
    </location>
</feature>
<dbReference type="Proteomes" id="UP000286510">
    <property type="component" value="Unassembled WGS sequence"/>
</dbReference>
<dbReference type="VEuPathDB" id="FungiDB:H257_18406"/>
<comment type="caution">
    <text evidence="3">Lacks conserved residue(s) required for the propagation of feature annotation.</text>
</comment>
<evidence type="ECO:0000259" key="6">
    <source>
        <dbReference type="PROSITE" id="PS50067"/>
    </source>
</evidence>
<evidence type="ECO:0000256" key="3">
    <source>
        <dbReference type="PROSITE-ProRule" id="PRU00283"/>
    </source>
</evidence>
<evidence type="ECO:0000256" key="2">
    <source>
        <dbReference type="ARBA" id="ARBA00022840"/>
    </source>
</evidence>
<keyword evidence="2 3" id="KW-0067">ATP-binding</keyword>
<dbReference type="EMBL" id="QUTF01013975">
    <property type="protein sequence ID" value="RHZ15164.1"/>
    <property type="molecule type" value="Genomic_DNA"/>
</dbReference>
<feature type="region of interest" description="Disordered" evidence="5">
    <location>
        <begin position="37"/>
        <end position="63"/>
    </location>
</feature>
<dbReference type="GO" id="GO:0051231">
    <property type="term" value="P:spindle elongation"/>
    <property type="evidence" value="ECO:0007669"/>
    <property type="project" value="TreeGrafter"/>
</dbReference>
<protein>
    <recommendedName>
        <fullName evidence="6">Kinesin motor domain-containing protein</fullName>
    </recommendedName>
</protein>
<comment type="similarity">
    <text evidence="3">Belongs to the TRAFAC class myosin-kinesin ATPase superfamily. Kinesin family.</text>
</comment>
<dbReference type="InterPro" id="IPR019821">
    <property type="entry name" value="Kinesin_motor_CS"/>
</dbReference>
<name>A0A418ELJ2_APHAT</name>
<dbReference type="Gene3D" id="3.40.850.10">
    <property type="entry name" value="Kinesin motor domain"/>
    <property type="match status" value="3"/>
</dbReference>
<feature type="region of interest" description="Disordered" evidence="5">
    <location>
        <begin position="594"/>
        <end position="644"/>
    </location>
</feature>
<dbReference type="PANTHER" id="PTHR47969:SF29">
    <property type="entry name" value="KINESIN-LIKE PROTEIN"/>
    <property type="match status" value="1"/>
</dbReference>
<organism evidence="7 8">
    <name type="scientific">Aphanomyces astaci</name>
    <name type="common">Crayfish plague agent</name>
    <dbReference type="NCBI Taxonomy" id="112090"/>
    <lineage>
        <taxon>Eukaryota</taxon>
        <taxon>Sar</taxon>
        <taxon>Stramenopiles</taxon>
        <taxon>Oomycota</taxon>
        <taxon>Saprolegniomycetes</taxon>
        <taxon>Saprolegniales</taxon>
        <taxon>Verrucalvaceae</taxon>
        <taxon>Aphanomyces</taxon>
    </lineage>
</organism>
<feature type="binding site" evidence="3">
    <location>
        <begin position="804"/>
        <end position="811"/>
    </location>
    <ligand>
        <name>ATP</name>
        <dbReference type="ChEBI" id="CHEBI:30616"/>
    </ligand>
</feature>
<feature type="compositionally biased region" description="Polar residues" evidence="5">
    <location>
        <begin position="634"/>
        <end position="644"/>
    </location>
</feature>
<comment type="caution">
    <text evidence="7">The sequence shown here is derived from an EMBL/GenBank/DDBJ whole genome shotgun (WGS) entry which is preliminary data.</text>
</comment>
<dbReference type="PANTHER" id="PTHR47969">
    <property type="entry name" value="CHROMOSOME-ASSOCIATED KINESIN KIF4A-RELATED"/>
    <property type="match status" value="1"/>
</dbReference>
<evidence type="ECO:0000256" key="5">
    <source>
        <dbReference type="SAM" id="MobiDB-lite"/>
    </source>
</evidence>
<dbReference type="GO" id="GO:0005875">
    <property type="term" value="C:microtubule associated complex"/>
    <property type="evidence" value="ECO:0007669"/>
    <property type="project" value="TreeGrafter"/>
</dbReference>
<dbReference type="Pfam" id="PF00225">
    <property type="entry name" value="Kinesin"/>
    <property type="match status" value="5"/>
</dbReference>
<sequence length="1484" mass="163854">MCSPKANLVCPTTSIKHSRWLSSPNLSILPPSSLHDNYPLQLDTPATDDDNDDNDSVLSDPPTTADNIRALVRIKPSSVGSTERTCLSVDGASVSLTPPIASRAVFDKKTFSLDGILPESTSQEEVFQAVAVPLVANVLEGYNGTIFAYGQTGSGKTYTMQTIFTCTCSYLEIYNEKIFDLLDESMTSEAKLLREDAVSGIFVQDLLDIQVHTPSDALDLLTRGTNNRTVGATAMNRESSRSHSVFMVKLVQKLKDDSGLDIVRKSTLHLVDLAGSEKQSATGATGTRLKEVHYTNPHSHICMLTWHVLLQASQINKSLSALSNVITGLVDVSKGLKRHIHYRDSKLTFLLRDALGGNSKTTVVATVSAHDKWFHETMSTLQFVQRVKCIKNNAKKYEDDSVVIARLEMQVRELQRRVDDSAVPRVEDMQAMQQKADELSAMKVNNEKLELVVTLLNGKVTTTQEELHATQQKLNDVELALSQSKAECESLLVKQTLLECKLTGQGRNDDVIAPMETVEGTTEAQTIKSLQDIVAELHSQLIAAENARGLAEKRLKDATNQKKAFSLFKGILRRRSSGGGRKWWQRWKKPLSDASNPKLLSPSSARHLRSPSSPSMERVSGASSRPCSPGGLERTSSIPRLNSSSKVHTLARKFELKIETNAAAAAASSSTTSAGIVHNNQTTHKDIVTSPVPATDEPQTVSYPVNPNEESIRALVRIRPSAPLRDEIDPSVVIIPDKSVRRCLEPDATSINIVNFKQGADKRQFSVDGLLLDTATQDDVFKAVGMRVVDNAVDGYNGSIFAYGQTGSGKTHTMQGDMTEGSAERGVIPRILYYMFERLTASQTSFDMTCSYLEIYNEKIYDLLDVISDEPKYIREDATLGLFVQDLVEMPVASPRAALQVLDDGGQHRTVGSTAMNRESSRSHSVFTIKLTQRLDEAGRHVPYRDSKLTFLLRDALGGNSKTTLIATVSSEDKFSNETLSTLQFMQRAKHIKTIVNKNEDTRTVIKQLQGELVGLRGQLDAATATIDADKCKRAALQQLVERLQLQTQDKAYVGMLETKVEALEGQLTVQTAASEALHDAIKTHAQDAAHAHDEVDECQRMLKQVRLEFERARQTHTSDACLVATLREELVKRDNDHATQSDAWSQKLAALQADVSSAATHLAAKCLEADGLKQLVSELKLQLDDYRRVSMEVATATAADVTPSHVTSCMSMASSLYATTSSTPPISEDGQVLLSPRAIGSFSIPASMDEAHRDLQLQHDQLLHVMQKLDGLRNSKKFLQHALQTTLTDNAEMVQSLKKLQRNTALDALQQTLAGEKKVRKQQQQQSFKLHSLEGDDESDIPKEDELKQLAADKVALTSRLKATQAKVGALEDQVKKLRYQERHGADESFLIKNTCFAQKQPPSNRQHERVGYCKTIYGRVTQALLAAVITLHEDVEGRHKTWRALQQEPVELSHTPFYEGLVENMVDKVKQLTSTVDNQVRP</sequence>
<keyword evidence="1 3" id="KW-0547">Nucleotide-binding</keyword>
<dbReference type="PROSITE" id="PS00411">
    <property type="entry name" value="KINESIN_MOTOR_1"/>
    <property type="match status" value="1"/>
</dbReference>
<feature type="coiled-coil region" evidence="4">
    <location>
        <begin position="397"/>
        <end position="487"/>
    </location>
</feature>
<evidence type="ECO:0000256" key="4">
    <source>
        <dbReference type="SAM" id="Coils"/>
    </source>
</evidence>
<feature type="domain" description="Kinesin motor" evidence="6">
    <location>
        <begin position="940"/>
        <end position="992"/>
    </location>
</feature>
<dbReference type="CDD" id="cd00106">
    <property type="entry name" value="KISc"/>
    <property type="match status" value="1"/>
</dbReference>
<dbReference type="GO" id="GO:0008017">
    <property type="term" value="F:microtubule binding"/>
    <property type="evidence" value="ECO:0007669"/>
    <property type="project" value="InterPro"/>
</dbReference>
<feature type="compositionally biased region" description="Acidic residues" evidence="5">
    <location>
        <begin position="46"/>
        <end position="55"/>
    </location>
</feature>
<dbReference type="InterPro" id="IPR036961">
    <property type="entry name" value="Kinesin_motor_dom_sf"/>
</dbReference>
<dbReference type="InterPro" id="IPR027640">
    <property type="entry name" value="Kinesin-like_fam"/>
</dbReference>
<dbReference type="InterPro" id="IPR027417">
    <property type="entry name" value="P-loop_NTPase"/>
</dbReference>
<dbReference type="SMART" id="SM00129">
    <property type="entry name" value="KISc"/>
    <property type="match status" value="2"/>
</dbReference>
<feature type="domain" description="Kinesin motor" evidence="6">
    <location>
        <begin position="67"/>
        <end position="390"/>
    </location>
</feature>
<dbReference type="InterPro" id="IPR001752">
    <property type="entry name" value="Kinesin_motor_dom"/>
</dbReference>
<dbReference type="SUPFAM" id="SSF52540">
    <property type="entry name" value="P-loop containing nucleoside triphosphate hydrolases"/>
    <property type="match status" value="2"/>
</dbReference>
<keyword evidence="3" id="KW-0505">Motor protein</keyword>
<feature type="coiled-coil region" evidence="4">
    <location>
        <begin position="1307"/>
        <end position="1382"/>
    </location>
</feature>
<feature type="binding site" evidence="3">
    <location>
        <begin position="150"/>
        <end position="157"/>
    </location>
    <ligand>
        <name>ATP</name>
        <dbReference type="ChEBI" id="CHEBI:30616"/>
    </ligand>
</feature>
<evidence type="ECO:0000313" key="8">
    <source>
        <dbReference type="Proteomes" id="UP000286510"/>
    </source>
</evidence>
<dbReference type="PROSITE" id="PS50067">
    <property type="entry name" value="KINESIN_MOTOR_2"/>
    <property type="match status" value="3"/>
</dbReference>
<proteinExistence type="inferred from homology"/>
<dbReference type="PRINTS" id="PR00380">
    <property type="entry name" value="KINESINHEAVY"/>
</dbReference>
<evidence type="ECO:0000313" key="7">
    <source>
        <dbReference type="EMBL" id="RHZ15164.1"/>
    </source>
</evidence>
<feature type="coiled-coil region" evidence="4">
    <location>
        <begin position="1006"/>
        <end position="1047"/>
    </location>
</feature>
<keyword evidence="4" id="KW-0175">Coiled coil</keyword>
<dbReference type="GO" id="GO:0005524">
    <property type="term" value="F:ATP binding"/>
    <property type="evidence" value="ECO:0007669"/>
    <property type="project" value="UniProtKB-UniRule"/>
</dbReference>
<feature type="coiled-coil region" evidence="4">
    <location>
        <begin position="527"/>
        <end position="561"/>
    </location>
</feature>
<dbReference type="GO" id="GO:0003777">
    <property type="term" value="F:microtubule motor activity"/>
    <property type="evidence" value="ECO:0007669"/>
    <property type="project" value="InterPro"/>
</dbReference>
<dbReference type="GO" id="GO:0007018">
    <property type="term" value="P:microtubule-based movement"/>
    <property type="evidence" value="ECO:0007669"/>
    <property type="project" value="InterPro"/>
</dbReference>
<gene>
    <name evidence="7" type="ORF">DYB26_003848</name>
</gene>
<evidence type="ECO:0000256" key="1">
    <source>
        <dbReference type="ARBA" id="ARBA00022741"/>
    </source>
</evidence>
<feature type="domain" description="Kinesin motor" evidence="6">
    <location>
        <begin position="711"/>
        <end position="934"/>
    </location>
</feature>
<dbReference type="GO" id="GO:0007052">
    <property type="term" value="P:mitotic spindle organization"/>
    <property type="evidence" value="ECO:0007669"/>
    <property type="project" value="TreeGrafter"/>
</dbReference>
<reference evidence="7 8" key="1">
    <citation type="submission" date="2018-08" db="EMBL/GenBank/DDBJ databases">
        <title>Aphanomyces genome sequencing and annotation.</title>
        <authorList>
            <person name="Minardi D."/>
            <person name="Oidtmann B."/>
            <person name="Van Der Giezen M."/>
            <person name="Studholme D.J."/>
        </authorList>
    </citation>
    <scope>NUCLEOTIDE SEQUENCE [LARGE SCALE GENOMIC DNA]</scope>
    <source>
        <strain evidence="7 8">FDL457</strain>
    </source>
</reference>
<dbReference type="VEuPathDB" id="FungiDB:H257_18407"/>
<accession>A0A418ELJ2</accession>